<dbReference type="OrthoDB" id="1868458at2759"/>
<feature type="compositionally biased region" description="Polar residues" evidence="1">
    <location>
        <begin position="1"/>
        <end position="14"/>
    </location>
</feature>
<name>A0A8T2V6M0_CERRI</name>
<comment type="caution">
    <text evidence="3">The sequence shown here is derived from an EMBL/GenBank/DDBJ whole genome shotgun (WGS) entry which is preliminary data.</text>
</comment>
<dbReference type="EMBL" id="CM035408">
    <property type="protein sequence ID" value="KAH7441395.1"/>
    <property type="molecule type" value="Genomic_DNA"/>
</dbReference>
<evidence type="ECO:0000259" key="2">
    <source>
        <dbReference type="Pfam" id="PF13266"/>
    </source>
</evidence>
<dbReference type="EMBL" id="CM035408">
    <property type="protein sequence ID" value="KAH7441398.1"/>
    <property type="molecule type" value="Genomic_DNA"/>
</dbReference>
<reference evidence="3" key="1">
    <citation type="submission" date="2021-08" db="EMBL/GenBank/DDBJ databases">
        <title>WGS assembly of Ceratopteris richardii.</title>
        <authorList>
            <person name="Marchant D.B."/>
            <person name="Chen G."/>
            <person name="Jenkins J."/>
            <person name="Shu S."/>
            <person name="Leebens-Mack J."/>
            <person name="Grimwood J."/>
            <person name="Schmutz J."/>
            <person name="Soltis P."/>
            <person name="Soltis D."/>
            <person name="Chen Z.-H."/>
        </authorList>
    </citation>
    <scope>NUCLEOTIDE SEQUENCE</scope>
    <source>
        <strain evidence="3">Whitten #5841</strain>
        <tissue evidence="3">Leaf</tissue>
    </source>
</reference>
<dbReference type="PANTHER" id="PTHR31132:SF13">
    <property type="entry name" value="N-LYSINE METHYLTRANSFERASE"/>
    <property type="match status" value="1"/>
</dbReference>
<evidence type="ECO:0000256" key="1">
    <source>
        <dbReference type="SAM" id="MobiDB-lite"/>
    </source>
</evidence>
<feature type="region of interest" description="Disordered" evidence="1">
    <location>
        <begin position="1"/>
        <end position="42"/>
    </location>
</feature>
<dbReference type="OMA" id="DMHNPAA"/>
<accession>A0A8T2V6M0</accession>
<gene>
    <name evidence="3" type="ORF">KP509_03G036400</name>
</gene>
<dbReference type="Pfam" id="PF13266">
    <property type="entry name" value="DUF4057"/>
    <property type="match status" value="1"/>
</dbReference>
<dbReference type="PANTHER" id="PTHR31132">
    <property type="entry name" value="N-LYSINE METHYLTRANSFERASE"/>
    <property type="match status" value="1"/>
</dbReference>
<keyword evidence="4" id="KW-1185">Reference proteome</keyword>
<dbReference type="InterPro" id="IPR025131">
    <property type="entry name" value="DUF4057"/>
</dbReference>
<sequence length="284" mass="30622">MATPASSKRTSTFEILSWPDEPPKPLTQTPVRPQPTDGVGSILLGTALTPEEAEALQKKKQNSELKMKEMSGSGIFNLDNDDANAPQSIEKPKVRPQPACEVSHILFGEVETISPRKPTSIPEVAKLRELSGTLEAPVEETSSRKPTSTSKVKELVGSDIFGPPPEVTPRSRQRIQDNGDVVTPLRDLSLNPPRVTGTLAFFGDNVEQEASAKKCNVHKVAELSGHNIFTEDSPQTASSEKSLSAAKRKEITGSNIFADEKPVLREHYGGIRKPPGGGSSITLV</sequence>
<feature type="region of interest" description="Disordered" evidence="1">
    <location>
        <begin position="73"/>
        <end position="98"/>
    </location>
</feature>
<protein>
    <recommendedName>
        <fullName evidence="2">DUF4057 domain-containing protein</fullName>
    </recommendedName>
</protein>
<evidence type="ECO:0000313" key="4">
    <source>
        <dbReference type="Proteomes" id="UP000825935"/>
    </source>
</evidence>
<proteinExistence type="predicted"/>
<organism evidence="3 4">
    <name type="scientific">Ceratopteris richardii</name>
    <name type="common">Triangle waterfern</name>
    <dbReference type="NCBI Taxonomy" id="49495"/>
    <lineage>
        <taxon>Eukaryota</taxon>
        <taxon>Viridiplantae</taxon>
        <taxon>Streptophyta</taxon>
        <taxon>Embryophyta</taxon>
        <taxon>Tracheophyta</taxon>
        <taxon>Polypodiopsida</taxon>
        <taxon>Polypodiidae</taxon>
        <taxon>Polypodiales</taxon>
        <taxon>Pteridineae</taxon>
        <taxon>Pteridaceae</taxon>
        <taxon>Parkerioideae</taxon>
        <taxon>Ceratopteris</taxon>
    </lineage>
</organism>
<dbReference type="Proteomes" id="UP000825935">
    <property type="component" value="Chromosome 3"/>
</dbReference>
<feature type="domain" description="DUF4057" evidence="2">
    <location>
        <begin position="2"/>
        <end position="281"/>
    </location>
</feature>
<dbReference type="AlphaFoldDB" id="A0A8T2V6M0"/>
<evidence type="ECO:0000313" key="3">
    <source>
        <dbReference type="EMBL" id="KAH7441395.1"/>
    </source>
</evidence>
<feature type="region of interest" description="Disordered" evidence="1">
    <location>
        <begin position="133"/>
        <end position="173"/>
    </location>
</feature>